<feature type="disulfide bond" evidence="10">
    <location>
        <begin position="225"/>
        <end position="234"/>
    </location>
</feature>
<dbReference type="PROSITE" id="PS00010">
    <property type="entry name" value="ASX_HYDROXYL"/>
    <property type="match status" value="1"/>
</dbReference>
<dbReference type="InterPro" id="IPR002049">
    <property type="entry name" value="LE_dom"/>
</dbReference>
<dbReference type="GO" id="GO:0048731">
    <property type="term" value="P:system development"/>
    <property type="evidence" value="ECO:0007669"/>
    <property type="project" value="UniProtKB-ARBA"/>
</dbReference>
<dbReference type="Gene3D" id="2.120.10.80">
    <property type="entry name" value="Kelch-type beta propeller"/>
    <property type="match status" value="2"/>
</dbReference>
<keyword evidence="2" id="KW-0880">Kelch repeat</keyword>
<evidence type="ECO:0000256" key="11">
    <source>
        <dbReference type="SAM" id="Phobius"/>
    </source>
</evidence>
<keyword evidence="3 11" id="KW-0812">Transmembrane</keyword>
<dbReference type="InterPro" id="IPR000742">
    <property type="entry name" value="EGF"/>
</dbReference>
<evidence type="ECO:0000256" key="1">
    <source>
        <dbReference type="ARBA" id="ARBA00004167"/>
    </source>
</evidence>
<dbReference type="InterPro" id="IPR016201">
    <property type="entry name" value="PSI"/>
</dbReference>
<dbReference type="InterPro" id="IPR011043">
    <property type="entry name" value="Gal_Oxase/kelch_b-propeller"/>
</dbReference>
<dbReference type="FunFam" id="2.10.25.10:FF:000214">
    <property type="entry name" value="Multiple epidermal growth factor-like domains 8"/>
    <property type="match status" value="1"/>
</dbReference>
<dbReference type="PROSITE" id="PS01186">
    <property type="entry name" value="EGF_2"/>
    <property type="match status" value="2"/>
</dbReference>
<dbReference type="PANTHER" id="PTHR46093:SF16">
    <property type="entry name" value="MULTIPLE EGF-LIKE-DOMAINS 8"/>
    <property type="match status" value="1"/>
</dbReference>
<dbReference type="InterPro" id="IPR056863">
    <property type="entry name" value="LMN_ATRN_NET-like_EGF"/>
</dbReference>
<dbReference type="SUPFAM" id="SSF117281">
    <property type="entry name" value="Kelch motif"/>
    <property type="match status" value="1"/>
</dbReference>
<feature type="disulfide bond" evidence="10">
    <location>
        <begin position="1364"/>
        <end position="1378"/>
    </location>
</feature>
<keyword evidence="11" id="KW-0472">Membrane</keyword>
<feature type="transmembrane region" description="Helical" evidence="11">
    <location>
        <begin position="60"/>
        <end position="81"/>
    </location>
</feature>
<feature type="transmembrane region" description="Helical" evidence="11">
    <location>
        <begin position="21"/>
        <end position="40"/>
    </location>
</feature>
<keyword evidence="7 10" id="KW-1015">Disulfide bond</keyword>
<dbReference type="PROSITE" id="PS01248">
    <property type="entry name" value="EGF_LAM_1"/>
    <property type="match status" value="2"/>
</dbReference>
<protein>
    <recommendedName>
        <fullName evidence="15">Multiple epidermal growth factor-like domains protein 8</fullName>
    </recommendedName>
</protein>
<dbReference type="PRINTS" id="PR00011">
    <property type="entry name" value="EGFLAMININ"/>
</dbReference>
<organism evidence="14">
    <name type="scientific">Timema bartmani</name>
    <dbReference type="NCBI Taxonomy" id="61472"/>
    <lineage>
        <taxon>Eukaryota</taxon>
        <taxon>Metazoa</taxon>
        <taxon>Ecdysozoa</taxon>
        <taxon>Arthropoda</taxon>
        <taxon>Hexapoda</taxon>
        <taxon>Insecta</taxon>
        <taxon>Pterygota</taxon>
        <taxon>Neoptera</taxon>
        <taxon>Polyneoptera</taxon>
        <taxon>Phasmatodea</taxon>
        <taxon>Timematodea</taxon>
        <taxon>Timematoidea</taxon>
        <taxon>Timematidae</taxon>
        <taxon>Timema</taxon>
    </lineage>
</organism>
<dbReference type="Pfam" id="PF24981">
    <property type="entry name" value="Beta-prop_ATRN-LZTR1"/>
    <property type="match status" value="1"/>
</dbReference>
<dbReference type="SMART" id="SM00423">
    <property type="entry name" value="PSI"/>
    <property type="match status" value="3"/>
</dbReference>
<dbReference type="SMART" id="SM00181">
    <property type="entry name" value="EGF"/>
    <property type="match status" value="7"/>
</dbReference>
<dbReference type="PROSITE" id="PS01180">
    <property type="entry name" value="CUB"/>
    <property type="match status" value="1"/>
</dbReference>
<dbReference type="InterPro" id="IPR056737">
    <property type="entry name" value="Beta-prop_ATRN-MKLN-like"/>
</dbReference>
<comment type="subcellular location">
    <subcellularLocation>
        <location evidence="1">Membrane</location>
        <topology evidence="1">Single-pass membrane protein</topology>
    </subcellularLocation>
</comment>
<comment type="caution">
    <text evidence="10">Lacks conserved residue(s) required for the propagation of feature annotation.</text>
</comment>
<keyword evidence="8" id="KW-0325">Glycoprotein</keyword>
<dbReference type="Pfam" id="PF24973">
    <property type="entry name" value="EGF_LMN_ATRN"/>
    <property type="match status" value="2"/>
</dbReference>
<dbReference type="Gene3D" id="2.60.120.290">
    <property type="entry name" value="Spermadhesin, CUB domain"/>
    <property type="match status" value="1"/>
</dbReference>
<proteinExistence type="predicted"/>
<evidence type="ECO:0000256" key="8">
    <source>
        <dbReference type="ARBA" id="ARBA00023180"/>
    </source>
</evidence>
<dbReference type="FunFam" id="2.10.25.10:FF:000191">
    <property type="entry name" value="Multiple epidermal growth factor-like domains 8"/>
    <property type="match status" value="1"/>
</dbReference>
<dbReference type="SUPFAM" id="SSF57196">
    <property type="entry name" value="EGF/Laminin"/>
    <property type="match status" value="2"/>
</dbReference>
<dbReference type="SUPFAM" id="SSF49854">
    <property type="entry name" value="Spermadhesin, CUB domain"/>
    <property type="match status" value="1"/>
</dbReference>
<dbReference type="SMART" id="SM00180">
    <property type="entry name" value="EGF_Lam"/>
    <property type="match status" value="4"/>
</dbReference>
<evidence type="ECO:0000256" key="2">
    <source>
        <dbReference type="ARBA" id="ARBA00022441"/>
    </source>
</evidence>
<evidence type="ECO:0000313" key="14">
    <source>
        <dbReference type="EMBL" id="CAD7438862.1"/>
    </source>
</evidence>
<reference evidence="14" key="1">
    <citation type="submission" date="2020-11" db="EMBL/GenBank/DDBJ databases">
        <authorList>
            <person name="Tran Van P."/>
        </authorList>
    </citation>
    <scope>NUCLEOTIDE SEQUENCE</scope>
</reference>
<dbReference type="InterPro" id="IPR035914">
    <property type="entry name" value="Sperma_CUB_dom_sf"/>
</dbReference>
<name>A0A7R9HWR4_9NEOP</name>
<feature type="domain" description="Laminin EGF-like" evidence="13">
    <location>
        <begin position="203"/>
        <end position="248"/>
    </location>
</feature>
<evidence type="ECO:0000256" key="3">
    <source>
        <dbReference type="ARBA" id="ARBA00022692"/>
    </source>
</evidence>
<feature type="domain" description="CUB" evidence="12">
    <location>
        <begin position="321"/>
        <end position="441"/>
    </location>
</feature>
<dbReference type="PROSITE" id="PS00022">
    <property type="entry name" value="EGF_1"/>
    <property type="match status" value="1"/>
</dbReference>
<dbReference type="GO" id="GO:0048513">
    <property type="term" value="P:animal organ development"/>
    <property type="evidence" value="ECO:0007669"/>
    <property type="project" value="UniProtKB-ARBA"/>
</dbReference>
<dbReference type="InterPro" id="IPR015915">
    <property type="entry name" value="Kelch-typ_b-propeller"/>
</dbReference>
<dbReference type="InterPro" id="IPR000152">
    <property type="entry name" value="EGF-type_Asp/Asn_hydroxyl_site"/>
</dbReference>
<dbReference type="CDD" id="cd00055">
    <property type="entry name" value="EGF_Lam"/>
    <property type="match status" value="4"/>
</dbReference>
<dbReference type="Gene3D" id="2.10.25.10">
    <property type="entry name" value="Laminin"/>
    <property type="match status" value="4"/>
</dbReference>
<evidence type="ECO:0000256" key="5">
    <source>
        <dbReference type="ARBA" id="ARBA00022737"/>
    </source>
</evidence>
<dbReference type="PROSITE" id="PS50027">
    <property type="entry name" value="EGF_LAM_2"/>
    <property type="match status" value="2"/>
</dbReference>
<evidence type="ECO:0000259" key="13">
    <source>
        <dbReference type="PROSITE" id="PS50027"/>
    </source>
</evidence>
<evidence type="ECO:0000259" key="12">
    <source>
        <dbReference type="PROSITE" id="PS01180"/>
    </source>
</evidence>
<feature type="domain" description="Laminin EGF-like" evidence="13">
    <location>
        <begin position="1332"/>
        <end position="1380"/>
    </location>
</feature>
<dbReference type="EMBL" id="OD564540">
    <property type="protein sequence ID" value="CAD7438862.1"/>
    <property type="molecule type" value="Genomic_DNA"/>
</dbReference>
<evidence type="ECO:0000256" key="7">
    <source>
        <dbReference type="ARBA" id="ARBA00023157"/>
    </source>
</evidence>
<sequence length="1547" mass="169107">MMLMLVESPNSPELLTHSISIHGVTTTVSTVTVLFVAGVTTTVSTVTMFVSGVTTTVSTVTVLFVAGVTTTVSMATMLFVAGVTTAVSTVTMLFVAGVTTTVSTVTMLFVAGVTTTESTVTMLCYNNCINGYCVGAPDYSCKCDLGWTGVDCGLNCGCYNHSTCSQGVGLCDECENWTSGEFCQDCRPGSYGNATSGQGCHGCNCNEHGSESSGICDRDSGLCFCQDNTEGDNCDRCKKGYYGDPRHVWFVDGKDATSIGFTPYGHHLEVTATCVPYLHHTLAISVGALVSMLQDVQQNGGMCYYQCVARGMLTGLEPQGLGSRLGQLTPWEIRPGVPPTRECLWIISPQSNKSADSSGSVVQLTIHKDINISCQENSVYVYDGLPAFVSTSNIHQSHVLGVYCSQDTKYPVTVEAKSGVLTVFYKQGEPSEGFNASYTILTCPDKCPSNHTCRHGQCVCEEGRMGQDCGYIMCPGNCSADTAQGVCDKGYGRCLCAPGFGAEDCSVHLKANQLVFNQLFNSGHLADSLDHLRNQLPRLGHSLVADRRGSLWMFGGLSLTHGPLNDIRLFDTKNNTWMQVTVDSTREANEPNMPQGRYFHAAEIAHSRGEIYVYGGLTEKEEVIGLSNNTLSDFWKFNLKNQRWIDIQDSNKKAPPPLAGHTLTLRLSAESESLVLIGGFSPRYGFLETVWEFDLNTDTWHIITTTGNGPLGVYGHSTVYHAPSRSFYVFGGYMYSVNRTFISDKLYALHYPSQFWSVLPSFQEYNPVKHHLPRARFLHSAVTTDEYMLVFGGRSFPRNTTDSLVAYIYSCNQWVRLISRGTYVGSIVDDVDIVGRPPPPTYAHAMTLDIESGEVYVIGGFDGGTQCHVTRISLPRDLCGLWRSKERCFQLPGCSLCTLMAESGNTTFCFNNQRGHSDRSCESDTKSINNNILCNAEWLAGRKCGEYGTCSECLARWPSYFEEGQNLLTKLSVTRHTLRSSLGDNWLSSLLMLSSENDILKKISDEESIENSSDCDYENKCSVRQRDIVEVGQCPERQCPASDCDKCLTLGSCVWTRQVLLTAELSVKVTGEPVYDWNCVRDDIPERSSIKMKSMPPMVCPARCSEHQDCQNCLQTPGSEGGWHECRWSIQLNECISPSYQPLYCAGGVCGLVLRGGNIDRCPEKCATYKQCSMCLKHAHCGWCSLDDGNSTGRGVCTEGSLDSPTGGPSHSTCDLLFYLQEGASSGNSSAASNSTAVSFNSSSRKPVFSWHYVHCPPENECLNNHHTCDNRSEECVDLTEGFQCVCGQGYKSEKNQCVPVCSQGCVRGSCVEPDVCRCNFGYVGANCSIQCQCNGHANCAGPDKLDQCLECHNNTKGSQCEKCKPLFVGDPTNNGQCVPCVDYCNGHTHVCINDSITSFPFSSISSDIPLDELEQYLGEGPTTSARCIGCSNRTTGDKCEECISGNFRGVEDHREHCRPCECHGHGDTCDPVTGENCNCQNNTESNSSCQSSGTSSSKNSNQQCWKMQCSKCRDSYMGTPTGGHQCYRQMTVDSKFCFDAKQLGTY</sequence>
<keyword evidence="9 10" id="KW-0424">Laminin EGF-like domain</keyword>
<dbReference type="SUPFAM" id="SSF50965">
    <property type="entry name" value="Galactose oxidase, central domain"/>
    <property type="match status" value="1"/>
</dbReference>
<evidence type="ECO:0000256" key="4">
    <source>
        <dbReference type="ARBA" id="ARBA00022729"/>
    </source>
</evidence>
<dbReference type="Pfam" id="PF00053">
    <property type="entry name" value="EGF_laminin"/>
    <property type="match status" value="1"/>
</dbReference>
<accession>A0A7R9HWR4</accession>
<feature type="disulfide bond" evidence="10">
    <location>
        <begin position="1352"/>
        <end position="1361"/>
    </location>
</feature>
<gene>
    <name evidence="14" type="ORF">TBIB3V08_LOCUS1447</name>
</gene>
<evidence type="ECO:0000256" key="9">
    <source>
        <dbReference type="ARBA" id="ARBA00023292"/>
    </source>
</evidence>
<evidence type="ECO:0000256" key="6">
    <source>
        <dbReference type="ARBA" id="ARBA00022989"/>
    </source>
</evidence>
<keyword evidence="4" id="KW-0732">Signal</keyword>
<dbReference type="InterPro" id="IPR000859">
    <property type="entry name" value="CUB_dom"/>
</dbReference>
<evidence type="ECO:0008006" key="15">
    <source>
        <dbReference type="Google" id="ProtNLM"/>
    </source>
</evidence>
<keyword evidence="5" id="KW-0677">Repeat</keyword>
<dbReference type="PANTHER" id="PTHR46093">
    <property type="entry name" value="ACYL-COA-BINDING DOMAIN-CONTAINING PROTEIN 5"/>
    <property type="match status" value="1"/>
</dbReference>
<feature type="transmembrane region" description="Helical" evidence="11">
    <location>
        <begin position="93"/>
        <end position="114"/>
    </location>
</feature>
<keyword evidence="6 11" id="KW-1133">Transmembrane helix</keyword>
<evidence type="ECO:0000256" key="10">
    <source>
        <dbReference type="PROSITE-ProRule" id="PRU00460"/>
    </source>
</evidence>
<dbReference type="GO" id="GO:0016020">
    <property type="term" value="C:membrane"/>
    <property type="evidence" value="ECO:0007669"/>
    <property type="project" value="UniProtKB-SubCell"/>
</dbReference>